<evidence type="ECO:0000259" key="3">
    <source>
        <dbReference type="Pfam" id="PF09832"/>
    </source>
</evidence>
<protein>
    <recommendedName>
        <fullName evidence="3">DUF2059 domain-containing protein</fullName>
    </recommendedName>
</protein>
<feature type="compositionally biased region" description="Basic and acidic residues" evidence="1">
    <location>
        <begin position="169"/>
        <end position="180"/>
    </location>
</feature>
<dbReference type="Proteomes" id="UP001366166">
    <property type="component" value="Chromosome"/>
</dbReference>
<evidence type="ECO:0000313" key="5">
    <source>
        <dbReference type="Proteomes" id="UP001366166"/>
    </source>
</evidence>
<organism evidence="4 5">
    <name type="scientific">Desulfoferula mesophila</name>
    <dbReference type="NCBI Taxonomy" id="3058419"/>
    <lineage>
        <taxon>Bacteria</taxon>
        <taxon>Pseudomonadati</taxon>
        <taxon>Thermodesulfobacteriota</taxon>
        <taxon>Desulfarculia</taxon>
        <taxon>Desulfarculales</taxon>
        <taxon>Desulfarculaceae</taxon>
        <taxon>Desulfoferula</taxon>
    </lineage>
</organism>
<keyword evidence="2" id="KW-0732">Signal</keyword>
<feature type="signal peptide" evidence="2">
    <location>
        <begin position="1"/>
        <end position="22"/>
    </location>
</feature>
<sequence>MRKLVLLLGLCLCLLLPSVAMSADQPSAKDTAQRLQSAQEYWKLSEVQKQIMDTIQRISGQLPPDQRQKFIDQGKAYFDEKRIAGIKKQWVAMCAEVFTAKELKAMVKFYGSPEGMAIRDKMPKLMDGNTKVIGGELSGFIKQEQTRLAKEAQEKAKKEAAAKPAKTPPAKDAKPADAKK</sequence>
<keyword evidence="5" id="KW-1185">Reference proteome</keyword>
<dbReference type="RefSeq" id="WP_338600007.1">
    <property type="nucleotide sequence ID" value="NZ_AP028679.1"/>
</dbReference>
<evidence type="ECO:0000313" key="4">
    <source>
        <dbReference type="EMBL" id="BEQ15519.1"/>
    </source>
</evidence>
<proteinExistence type="predicted"/>
<reference evidence="5" key="1">
    <citation type="journal article" date="2023" name="Arch. Microbiol.">
        <title>Desulfoferula mesophilus gen. nov. sp. nov., a mesophilic sulfate-reducing bacterium isolated from a brackish lake sediment.</title>
        <authorList>
            <person name="Watanabe T."/>
            <person name="Yabe T."/>
            <person name="Tsuji J.M."/>
            <person name="Fukui M."/>
        </authorList>
    </citation>
    <scope>NUCLEOTIDE SEQUENCE [LARGE SCALE GENOMIC DNA]</scope>
    <source>
        <strain evidence="5">12FAK</strain>
    </source>
</reference>
<feature type="region of interest" description="Disordered" evidence="1">
    <location>
        <begin position="145"/>
        <end position="180"/>
    </location>
</feature>
<evidence type="ECO:0000256" key="2">
    <source>
        <dbReference type="SAM" id="SignalP"/>
    </source>
</evidence>
<feature type="domain" description="DUF2059" evidence="3">
    <location>
        <begin position="95"/>
        <end position="127"/>
    </location>
</feature>
<dbReference type="KEGG" id="dmp:FAK_25850"/>
<gene>
    <name evidence="4" type="ORF">FAK_25850</name>
</gene>
<accession>A0AAU9EQX7</accession>
<dbReference type="AlphaFoldDB" id="A0AAU9EQX7"/>
<name>A0AAU9EQX7_9BACT</name>
<dbReference type="InterPro" id="IPR018637">
    <property type="entry name" value="DUF2059"/>
</dbReference>
<evidence type="ECO:0000256" key="1">
    <source>
        <dbReference type="SAM" id="MobiDB-lite"/>
    </source>
</evidence>
<feature type="chain" id="PRO_5043975657" description="DUF2059 domain-containing protein" evidence="2">
    <location>
        <begin position="23"/>
        <end position="180"/>
    </location>
</feature>
<feature type="compositionally biased region" description="Basic and acidic residues" evidence="1">
    <location>
        <begin position="145"/>
        <end position="161"/>
    </location>
</feature>
<dbReference type="Pfam" id="PF09832">
    <property type="entry name" value="DUF2059"/>
    <property type="match status" value="1"/>
</dbReference>
<dbReference type="EMBL" id="AP028679">
    <property type="protein sequence ID" value="BEQ15519.1"/>
    <property type="molecule type" value="Genomic_DNA"/>
</dbReference>